<dbReference type="InterPro" id="IPR003958">
    <property type="entry name" value="CBFA_NFYB_domain"/>
</dbReference>
<reference evidence="6" key="1">
    <citation type="journal article" date="2017" name="Plant J.">
        <title>The pomegranate (Punica granatum L.) genome and the genomics of punicalagin biosynthesis.</title>
        <authorList>
            <person name="Qin G."/>
            <person name="Xu C."/>
            <person name="Ming R."/>
            <person name="Tang H."/>
            <person name="Guyot R."/>
            <person name="Kramer E.M."/>
            <person name="Hu Y."/>
            <person name="Yi X."/>
            <person name="Qi Y."/>
            <person name="Xu X."/>
            <person name="Gao Z."/>
            <person name="Pan H."/>
            <person name="Jian J."/>
            <person name="Tian Y."/>
            <person name="Yue Z."/>
            <person name="Xu Y."/>
        </authorList>
    </citation>
    <scope>NUCLEOTIDE SEQUENCE [LARGE SCALE GENOMIC DNA]</scope>
    <source>
        <strain evidence="6">cv. Dabenzi</strain>
    </source>
</reference>
<evidence type="ECO:0000256" key="3">
    <source>
        <dbReference type="SAM" id="MobiDB-lite"/>
    </source>
</evidence>
<dbReference type="InterPro" id="IPR009072">
    <property type="entry name" value="Histone-fold"/>
</dbReference>
<sequence length="222" mass="25139">MKKATNGKTKDKSKDNMGTAKTSNHHRPRETQDQKSKNKKKKKNKQSIIPNGTVNKPEVLIVPSSSSESHGGGEKPKKSVVSKRQRTSNGNPSSCSKKQRRRKEEEEQEEEVDEEAKLNVIPMNRVQRIVKSGGPDLKINQEAYFLINKATEKFIGQFCEDAFTSAAARDRKRYLKYSHLSSLVAKERRYDFLSAALVDAADFVPEKMKAEDALKEIEQEET</sequence>
<evidence type="ECO:0000259" key="4">
    <source>
        <dbReference type="Pfam" id="PF00808"/>
    </source>
</evidence>
<dbReference type="GO" id="GO:0000976">
    <property type="term" value="F:transcription cis-regulatory region binding"/>
    <property type="evidence" value="ECO:0007669"/>
    <property type="project" value="TreeGrafter"/>
</dbReference>
<dbReference type="EMBL" id="MTKT01001774">
    <property type="protein sequence ID" value="OWM84178.1"/>
    <property type="molecule type" value="Genomic_DNA"/>
</dbReference>
<dbReference type="PANTHER" id="PTHR10252">
    <property type="entry name" value="HISTONE-LIKE TRANSCRIPTION FACTOR CCAAT-RELATED"/>
    <property type="match status" value="1"/>
</dbReference>
<comment type="caution">
    <text evidence="5">The sequence shown here is derived from an EMBL/GenBank/DDBJ whole genome shotgun (WGS) entry which is preliminary data.</text>
</comment>
<evidence type="ECO:0000313" key="6">
    <source>
        <dbReference type="Proteomes" id="UP000197138"/>
    </source>
</evidence>
<evidence type="ECO:0000313" key="5">
    <source>
        <dbReference type="EMBL" id="OWM84178.1"/>
    </source>
</evidence>
<evidence type="ECO:0000256" key="2">
    <source>
        <dbReference type="ARBA" id="ARBA00023242"/>
    </source>
</evidence>
<dbReference type="SUPFAM" id="SSF47113">
    <property type="entry name" value="Histone-fold"/>
    <property type="match status" value="1"/>
</dbReference>
<feature type="compositionally biased region" description="Polar residues" evidence="3">
    <location>
        <begin position="87"/>
        <end position="96"/>
    </location>
</feature>
<feature type="region of interest" description="Disordered" evidence="3">
    <location>
        <begin position="1"/>
        <end position="115"/>
    </location>
</feature>
<dbReference type="GO" id="GO:0005634">
    <property type="term" value="C:nucleus"/>
    <property type="evidence" value="ECO:0007669"/>
    <property type="project" value="UniProtKB-SubCell"/>
</dbReference>
<organism evidence="5 6">
    <name type="scientific">Punica granatum</name>
    <name type="common">Pomegranate</name>
    <dbReference type="NCBI Taxonomy" id="22663"/>
    <lineage>
        <taxon>Eukaryota</taxon>
        <taxon>Viridiplantae</taxon>
        <taxon>Streptophyta</taxon>
        <taxon>Embryophyta</taxon>
        <taxon>Tracheophyta</taxon>
        <taxon>Spermatophyta</taxon>
        <taxon>Magnoliopsida</taxon>
        <taxon>eudicotyledons</taxon>
        <taxon>Gunneridae</taxon>
        <taxon>Pentapetalae</taxon>
        <taxon>rosids</taxon>
        <taxon>malvids</taxon>
        <taxon>Myrtales</taxon>
        <taxon>Lythraceae</taxon>
        <taxon>Punica</taxon>
    </lineage>
</organism>
<feature type="domain" description="Transcription factor CBF/NF-Y/archaeal histone" evidence="4">
    <location>
        <begin position="121"/>
        <end position="182"/>
    </location>
</feature>
<gene>
    <name evidence="5" type="ORF">CDL15_Pgr028170</name>
</gene>
<dbReference type="Gene3D" id="1.10.20.10">
    <property type="entry name" value="Histone, subunit A"/>
    <property type="match status" value="1"/>
</dbReference>
<dbReference type="AlphaFoldDB" id="A0A218XHA9"/>
<dbReference type="Proteomes" id="UP000197138">
    <property type="component" value="Unassembled WGS sequence"/>
</dbReference>
<dbReference type="PANTHER" id="PTHR10252:SF93">
    <property type="entry name" value="DNA POLYMERASE II SUBUNIT B3-1"/>
    <property type="match status" value="1"/>
</dbReference>
<accession>A0A218XHA9</accession>
<protein>
    <recommendedName>
        <fullName evidence="4">Transcription factor CBF/NF-Y/archaeal histone domain-containing protein</fullName>
    </recommendedName>
</protein>
<dbReference type="InterPro" id="IPR050568">
    <property type="entry name" value="Transcr_DNA_Rep_Reg"/>
</dbReference>
<comment type="subcellular location">
    <subcellularLocation>
        <location evidence="1">Nucleus</location>
    </subcellularLocation>
</comment>
<dbReference type="GO" id="GO:0006355">
    <property type="term" value="P:regulation of DNA-templated transcription"/>
    <property type="evidence" value="ECO:0007669"/>
    <property type="project" value="TreeGrafter"/>
</dbReference>
<name>A0A218XHA9_PUNGR</name>
<keyword evidence="2" id="KW-0539">Nucleus</keyword>
<dbReference type="GO" id="GO:0046982">
    <property type="term" value="F:protein heterodimerization activity"/>
    <property type="evidence" value="ECO:0007669"/>
    <property type="project" value="InterPro"/>
</dbReference>
<dbReference type="Pfam" id="PF00808">
    <property type="entry name" value="CBFD_NFYB_HMF"/>
    <property type="match status" value="1"/>
</dbReference>
<proteinExistence type="predicted"/>
<evidence type="ECO:0000256" key="1">
    <source>
        <dbReference type="ARBA" id="ARBA00004123"/>
    </source>
</evidence>